<accession>C7N9K0</accession>
<dbReference type="STRING" id="523794.Lebu_0928"/>
<proteinExistence type="predicted"/>
<dbReference type="EMBL" id="CP001685">
    <property type="protein sequence ID" value="ACV38831.1"/>
    <property type="molecule type" value="Genomic_DNA"/>
</dbReference>
<evidence type="ECO:0000313" key="1">
    <source>
        <dbReference type="EMBL" id="ACV38831.1"/>
    </source>
</evidence>
<protein>
    <submittedName>
        <fullName evidence="1">Uncharacterized protein</fullName>
    </submittedName>
</protein>
<dbReference type="KEGG" id="lba:Lebu_0928"/>
<dbReference type="HOGENOM" id="CLU_2633741_0_0_0"/>
<keyword evidence="2" id="KW-1185">Reference proteome</keyword>
<gene>
    <name evidence="1" type="ordered locus">Lebu_0928</name>
</gene>
<dbReference type="Proteomes" id="UP000001910">
    <property type="component" value="Chromosome"/>
</dbReference>
<organism evidence="1 2">
    <name type="scientific">Leptotrichia buccalis (strain ATCC 14201 / DSM 1135 / JCM 12969 / NCTC 10249 / C-1013-b)</name>
    <dbReference type="NCBI Taxonomy" id="523794"/>
    <lineage>
        <taxon>Bacteria</taxon>
        <taxon>Fusobacteriati</taxon>
        <taxon>Fusobacteriota</taxon>
        <taxon>Fusobacteriia</taxon>
        <taxon>Fusobacteriales</taxon>
        <taxon>Leptotrichiaceae</taxon>
        <taxon>Leptotrichia</taxon>
    </lineage>
</organism>
<evidence type="ECO:0000313" key="2">
    <source>
        <dbReference type="Proteomes" id="UP000001910"/>
    </source>
</evidence>
<name>C7N9K0_LEPBD</name>
<dbReference type="AlphaFoldDB" id="C7N9K0"/>
<reference evidence="1 2" key="1">
    <citation type="journal article" date="2009" name="Stand. Genomic Sci.">
        <title>Complete genome sequence of Leptotrichia buccalis type strain (C-1013-b).</title>
        <authorList>
            <person name="Ivanova N."/>
            <person name="Gronow S."/>
            <person name="Lapidus A."/>
            <person name="Copeland A."/>
            <person name="Glavina Del Rio T."/>
            <person name="Nolan M."/>
            <person name="Lucas S."/>
            <person name="Chen F."/>
            <person name="Tice H."/>
            <person name="Cheng J.F."/>
            <person name="Saunders E."/>
            <person name="Bruce D."/>
            <person name="Goodwin L."/>
            <person name="Brettin T."/>
            <person name="Detter J.C."/>
            <person name="Han C."/>
            <person name="Pitluck S."/>
            <person name="Mikhailova N."/>
            <person name="Pati A."/>
            <person name="Mavrommatis K."/>
            <person name="Chen A."/>
            <person name="Palaniappan K."/>
            <person name="Land M."/>
            <person name="Hauser L."/>
            <person name="Chang Y.J."/>
            <person name="Jeffries C.D."/>
            <person name="Chain P."/>
            <person name="Rohde C."/>
            <person name="Goker M."/>
            <person name="Bristow J."/>
            <person name="Eisen J.A."/>
            <person name="Markowitz V."/>
            <person name="Hugenholtz P."/>
            <person name="Kyrpides N.C."/>
            <person name="Klenk H.P."/>
        </authorList>
    </citation>
    <scope>NUCLEOTIDE SEQUENCE [LARGE SCALE GENOMIC DNA]</scope>
    <source>
        <strain evidence="2">ATCC 14201 / DSM 1135 / JCM 12969 / NCTC 10249 / C-1013-b</strain>
    </source>
</reference>
<sequence length="77" mass="8960">MEIIDEETGLNDKTYEMQLKKVRHLRIPEKSDIFLTAEQFKQKEEEKRTGIKSLTKEEADTMVCGGANLNLFSFSYN</sequence>
<dbReference type="RefSeq" id="WP_015769179.1">
    <property type="nucleotide sequence ID" value="NC_013192.1"/>
</dbReference>